<dbReference type="EMBL" id="CABFNQ020000645">
    <property type="protein sequence ID" value="CAH0020850.1"/>
    <property type="molecule type" value="Genomic_DNA"/>
</dbReference>
<reference evidence="1" key="1">
    <citation type="submission" date="2021-10" db="EMBL/GenBank/DDBJ databases">
        <authorList>
            <person name="Piombo E."/>
        </authorList>
    </citation>
    <scope>NUCLEOTIDE SEQUENCE</scope>
</reference>
<proteinExistence type="predicted"/>
<gene>
    <name evidence="1" type="ORF">CRHIZ90672A_00004667</name>
</gene>
<organism evidence="1 2">
    <name type="scientific">Clonostachys rhizophaga</name>
    <dbReference type="NCBI Taxonomy" id="160324"/>
    <lineage>
        <taxon>Eukaryota</taxon>
        <taxon>Fungi</taxon>
        <taxon>Dikarya</taxon>
        <taxon>Ascomycota</taxon>
        <taxon>Pezizomycotina</taxon>
        <taxon>Sordariomycetes</taxon>
        <taxon>Hypocreomycetidae</taxon>
        <taxon>Hypocreales</taxon>
        <taxon>Bionectriaceae</taxon>
        <taxon>Clonostachys</taxon>
    </lineage>
</organism>
<dbReference type="AlphaFoldDB" id="A0A9N9V7M2"/>
<keyword evidence="2" id="KW-1185">Reference proteome</keyword>
<dbReference type="Proteomes" id="UP000696573">
    <property type="component" value="Unassembled WGS sequence"/>
</dbReference>
<comment type="caution">
    <text evidence="1">The sequence shown here is derived from an EMBL/GenBank/DDBJ whole genome shotgun (WGS) entry which is preliminary data.</text>
</comment>
<dbReference type="OrthoDB" id="5121786at2759"/>
<accession>A0A9N9V7M2</accession>
<evidence type="ECO:0000313" key="1">
    <source>
        <dbReference type="EMBL" id="CAH0020850.1"/>
    </source>
</evidence>
<protein>
    <submittedName>
        <fullName evidence="1">Uncharacterized protein</fullName>
    </submittedName>
</protein>
<evidence type="ECO:0000313" key="2">
    <source>
        <dbReference type="Proteomes" id="UP000696573"/>
    </source>
</evidence>
<sequence>MATGDPSNDDPRKDRFQYNDIGPFKSILHTLVLSGPGKKKIKIDMRDCDIMIGADLDESTVRLLHLRNVREDTVTEAKAVIKQLLDELKARDDSTGSPLTRSGCIDREHAGDEVHEDVRQFLYTQAEERGLDFGWDESGYSRWALRSCGDQTYFTCRWRKAGYWETGGNTRVPWFDEGEKLLKEST</sequence>
<name>A0A9N9V7M2_9HYPO</name>